<comment type="caution">
    <text evidence="2">The sequence shown here is derived from an EMBL/GenBank/DDBJ whole genome shotgun (WGS) entry which is preliminary data.</text>
</comment>
<evidence type="ECO:0000313" key="3">
    <source>
        <dbReference type="Proteomes" id="UP001066276"/>
    </source>
</evidence>
<evidence type="ECO:0000256" key="1">
    <source>
        <dbReference type="SAM" id="MobiDB-lite"/>
    </source>
</evidence>
<proteinExistence type="predicted"/>
<reference evidence="2" key="1">
    <citation type="journal article" date="2022" name="bioRxiv">
        <title>Sequencing and chromosome-scale assembly of the giantPleurodeles waltlgenome.</title>
        <authorList>
            <person name="Brown T."/>
            <person name="Elewa A."/>
            <person name="Iarovenko S."/>
            <person name="Subramanian E."/>
            <person name="Araus A.J."/>
            <person name="Petzold A."/>
            <person name="Susuki M."/>
            <person name="Suzuki K.-i.T."/>
            <person name="Hayashi T."/>
            <person name="Toyoda A."/>
            <person name="Oliveira C."/>
            <person name="Osipova E."/>
            <person name="Leigh N.D."/>
            <person name="Simon A."/>
            <person name="Yun M.H."/>
        </authorList>
    </citation>
    <scope>NUCLEOTIDE SEQUENCE</scope>
    <source>
        <strain evidence="2">20211129_DDA</strain>
        <tissue evidence="2">Liver</tissue>
    </source>
</reference>
<gene>
    <name evidence="2" type="ORF">NDU88_010528</name>
</gene>
<dbReference type="AlphaFoldDB" id="A0AAV7PV40"/>
<dbReference type="Proteomes" id="UP001066276">
    <property type="component" value="Chromosome 7"/>
</dbReference>
<feature type="region of interest" description="Disordered" evidence="1">
    <location>
        <begin position="63"/>
        <end position="92"/>
    </location>
</feature>
<dbReference type="EMBL" id="JANPWB010000011">
    <property type="protein sequence ID" value="KAJ1132201.1"/>
    <property type="molecule type" value="Genomic_DNA"/>
</dbReference>
<accession>A0AAV7PV40</accession>
<name>A0AAV7PV40_PLEWA</name>
<protein>
    <submittedName>
        <fullName evidence="2">Uncharacterized protein</fullName>
    </submittedName>
</protein>
<evidence type="ECO:0000313" key="2">
    <source>
        <dbReference type="EMBL" id="KAJ1132201.1"/>
    </source>
</evidence>
<keyword evidence="3" id="KW-1185">Reference proteome</keyword>
<organism evidence="2 3">
    <name type="scientific">Pleurodeles waltl</name>
    <name type="common">Iberian ribbed newt</name>
    <dbReference type="NCBI Taxonomy" id="8319"/>
    <lineage>
        <taxon>Eukaryota</taxon>
        <taxon>Metazoa</taxon>
        <taxon>Chordata</taxon>
        <taxon>Craniata</taxon>
        <taxon>Vertebrata</taxon>
        <taxon>Euteleostomi</taxon>
        <taxon>Amphibia</taxon>
        <taxon>Batrachia</taxon>
        <taxon>Caudata</taxon>
        <taxon>Salamandroidea</taxon>
        <taxon>Salamandridae</taxon>
        <taxon>Pleurodelinae</taxon>
        <taxon>Pleurodeles</taxon>
    </lineage>
</organism>
<sequence length="92" mass="9542">MLLEPPYPNSNMCNGGQGPGCAQPGSPTDFTDIDVGAHMALTPMCVMLGGAPDRMRPWSPTAITDIDVRDPGSLLGPPPLRQHSSSNIGAQG</sequence>
<feature type="compositionally biased region" description="Polar residues" evidence="1">
    <location>
        <begin position="82"/>
        <end position="92"/>
    </location>
</feature>